<feature type="non-terminal residue" evidence="10">
    <location>
        <position position="208"/>
    </location>
</feature>
<evidence type="ECO:0000256" key="1">
    <source>
        <dbReference type="ARBA" id="ARBA00012513"/>
    </source>
</evidence>
<comment type="catalytic activity">
    <reaction evidence="8">
        <text>L-seryl-[protein] + ATP = O-phospho-L-seryl-[protein] + ADP + H(+)</text>
        <dbReference type="Rhea" id="RHEA:17989"/>
        <dbReference type="Rhea" id="RHEA-COMP:9863"/>
        <dbReference type="Rhea" id="RHEA-COMP:11604"/>
        <dbReference type="ChEBI" id="CHEBI:15378"/>
        <dbReference type="ChEBI" id="CHEBI:29999"/>
        <dbReference type="ChEBI" id="CHEBI:30616"/>
        <dbReference type="ChEBI" id="CHEBI:83421"/>
        <dbReference type="ChEBI" id="CHEBI:456216"/>
        <dbReference type="EC" id="2.7.11.1"/>
    </reaction>
</comment>
<evidence type="ECO:0000313" key="11">
    <source>
        <dbReference type="Proteomes" id="UP000053989"/>
    </source>
</evidence>
<evidence type="ECO:0000313" key="10">
    <source>
        <dbReference type="EMBL" id="KIM59495.1"/>
    </source>
</evidence>
<feature type="domain" description="Protein kinase" evidence="9">
    <location>
        <begin position="1"/>
        <end position="208"/>
    </location>
</feature>
<dbReference type="Pfam" id="PF07714">
    <property type="entry name" value="PK_Tyr_Ser-Thr"/>
    <property type="match status" value="1"/>
</dbReference>
<gene>
    <name evidence="10" type="ORF">SCLCIDRAFT_1187058</name>
</gene>
<dbReference type="GO" id="GO:0004674">
    <property type="term" value="F:protein serine/threonine kinase activity"/>
    <property type="evidence" value="ECO:0007669"/>
    <property type="project" value="UniProtKB-KW"/>
</dbReference>
<sequence length="208" mass="23793">MPLTDKLGSPEQKILKKIAIMKKYHHGHIVCLEAIDDKLNEQIYISVTHTLFVVMEYLSGGEINGRMNRTSQYWRSISVDLFAMMLFLVSSIVHQTSPLPYPCTHCSPSFTLHYQGFIHHDIKPGNLLWTGDCQMVKITDYSVSHFLYTQCLIQMTPFYLMILTCQSVLAPHPFWLLRSLQSVQVQNLPPPCLHPLQAARSCHPNQAP</sequence>
<evidence type="ECO:0000256" key="7">
    <source>
        <dbReference type="ARBA" id="ARBA00047899"/>
    </source>
</evidence>
<reference evidence="10 11" key="1">
    <citation type="submission" date="2014-04" db="EMBL/GenBank/DDBJ databases">
        <authorList>
            <consortium name="DOE Joint Genome Institute"/>
            <person name="Kuo A."/>
            <person name="Kohler A."/>
            <person name="Nagy L.G."/>
            <person name="Floudas D."/>
            <person name="Copeland A."/>
            <person name="Barry K.W."/>
            <person name="Cichocki N."/>
            <person name="Veneault-Fourrey C."/>
            <person name="LaButti K."/>
            <person name="Lindquist E.A."/>
            <person name="Lipzen A."/>
            <person name="Lundell T."/>
            <person name="Morin E."/>
            <person name="Murat C."/>
            <person name="Sun H."/>
            <person name="Tunlid A."/>
            <person name="Henrissat B."/>
            <person name="Grigoriev I.V."/>
            <person name="Hibbett D.S."/>
            <person name="Martin F."/>
            <person name="Nordberg H.P."/>
            <person name="Cantor M.N."/>
            <person name="Hua S.X."/>
        </authorList>
    </citation>
    <scope>NUCLEOTIDE SEQUENCE [LARGE SCALE GENOMIC DNA]</scope>
    <source>
        <strain evidence="10 11">Foug A</strain>
    </source>
</reference>
<dbReference type="InParanoid" id="A0A0C3DFJ9"/>
<dbReference type="OrthoDB" id="68483at2759"/>
<dbReference type="EMBL" id="KN822073">
    <property type="protein sequence ID" value="KIM59495.1"/>
    <property type="molecule type" value="Genomic_DNA"/>
</dbReference>
<dbReference type="STRING" id="1036808.A0A0C3DFJ9"/>
<evidence type="ECO:0000256" key="2">
    <source>
        <dbReference type="ARBA" id="ARBA00022527"/>
    </source>
</evidence>
<organism evidence="10 11">
    <name type="scientific">Scleroderma citrinum Foug A</name>
    <dbReference type="NCBI Taxonomy" id="1036808"/>
    <lineage>
        <taxon>Eukaryota</taxon>
        <taxon>Fungi</taxon>
        <taxon>Dikarya</taxon>
        <taxon>Basidiomycota</taxon>
        <taxon>Agaricomycotina</taxon>
        <taxon>Agaricomycetes</taxon>
        <taxon>Agaricomycetidae</taxon>
        <taxon>Boletales</taxon>
        <taxon>Sclerodermatineae</taxon>
        <taxon>Sclerodermataceae</taxon>
        <taxon>Scleroderma</taxon>
    </lineage>
</organism>
<accession>A0A0C3DFJ9</accession>
<keyword evidence="4" id="KW-0547">Nucleotide-binding</keyword>
<dbReference type="SUPFAM" id="SSF56112">
    <property type="entry name" value="Protein kinase-like (PK-like)"/>
    <property type="match status" value="1"/>
</dbReference>
<dbReference type="InterPro" id="IPR001245">
    <property type="entry name" value="Ser-Thr/Tyr_kinase_cat_dom"/>
</dbReference>
<dbReference type="AlphaFoldDB" id="A0A0C3DFJ9"/>
<evidence type="ECO:0000256" key="6">
    <source>
        <dbReference type="ARBA" id="ARBA00022840"/>
    </source>
</evidence>
<dbReference type="PROSITE" id="PS50011">
    <property type="entry name" value="PROTEIN_KINASE_DOM"/>
    <property type="match status" value="1"/>
</dbReference>
<evidence type="ECO:0000256" key="8">
    <source>
        <dbReference type="ARBA" id="ARBA00048679"/>
    </source>
</evidence>
<evidence type="ECO:0000256" key="4">
    <source>
        <dbReference type="ARBA" id="ARBA00022741"/>
    </source>
</evidence>
<keyword evidence="11" id="KW-1185">Reference proteome</keyword>
<dbReference type="PANTHER" id="PTHR24343">
    <property type="entry name" value="SERINE/THREONINE KINASE"/>
    <property type="match status" value="1"/>
</dbReference>
<dbReference type="Gene3D" id="1.10.510.10">
    <property type="entry name" value="Transferase(Phosphotransferase) domain 1"/>
    <property type="match status" value="1"/>
</dbReference>
<dbReference type="EC" id="2.7.11.1" evidence="1"/>
<keyword evidence="2" id="KW-0723">Serine/threonine-protein kinase</keyword>
<protein>
    <recommendedName>
        <fullName evidence="1">non-specific serine/threonine protein kinase</fullName>
        <ecNumber evidence="1">2.7.11.1</ecNumber>
    </recommendedName>
</protein>
<evidence type="ECO:0000256" key="5">
    <source>
        <dbReference type="ARBA" id="ARBA00022777"/>
    </source>
</evidence>
<dbReference type="Proteomes" id="UP000053989">
    <property type="component" value="Unassembled WGS sequence"/>
</dbReference>
<evidence type="ECO:0000256" key="3">
    <source>
        <dbReference type="ARBA" id="ARBA00022679"/>
    </source>
</evidence>
<dbReference type="InterPro" id="IPR000719">
    <property type="entry name" value="Prot_kinase_dom"/>
</dbReference>
<evidence type="ECO:0000259" key="9">
    <source>
        <dbReference type="PROSITE" id="PS50011"/>
    </source>
</evidence>
<keyword evidence="5" id="KW-0418">Kinase</keyword>
<comment type="catalytic activity">
    <reaction evidence="7">
        <text>L-threonyl-[protein] + ATP = O-phospho-L-threonyl-[protein] + ADP + H(+)</text>
        <dbReference type="Rhea" id="RHEA:46608"/>
        <dbReference type="Rhea" id="RHEA-COMP:11060"/>
        <dbReference type="Rhea" id="RHEA-COMP:11605"/>
        <dbReference type="ChEBI" id="CHEBI:15378"/>
        <dbReference type="ChEBI" id="CHEBI:30013"/>
        <dbReference type="ChEBI" id="CHEBI:30616"/>
        <dbReference type="ChEBI" id="CHEBI:61977"/>
        <dbReference type="ChEBI" id="CHEBI:456216"/>
        <dbReference type="EC" id="2.7.11.1"/>
    </reaction>
</comment>
<keyword evidence="6" id="KW-0067">ATP-binding</keyword>
<dbReference type="GO" id="GO:0005524">
    <property type="term" value="F:ATP binding"/>
    <property type="evidence" value="ECO:0007669"/>
    <property type="project" value="UniProtKB-KW"/>
</dbReference>
<name>A0A0C3DFJ9_9AGAM</name>
<proteinExistence type="predicted"/>
<keyword evidence="3" id="KW-0808">Transferase</keyword>
<dbReference type="InterPro" id="IPR011009">
    <property type="entry name" value="Kinase-like_dom_sf"/>
</dbReference>
<reference evidence="11" key="2">
    <citation type="submission" date="2015-01" db="EMBL/GenBank/DDBJ databases">
        <title>Evolutionary Origins and Diversification of the Mycorrhizal Mutualists.</title>
        <authorList>
            <consortium name="DOE Joint Genome Institute"/>
            <consortium name="Mycorrhizal Genomics Consortium"/>
            <person name="Kohler A."/>
            <person name="Kuo A."/>
            <person name="Nagy L.G."/>
            <person name="Floudas D."/>
            <person name="Copeland A."/>
            <person name="Barry K.W."/>
            <person name="Cichocki N."/>
            <person name="Veneault-Fourrey C."/>
            <person name="LaButti K."/>
            <person name="Lindquist E.A."/>
            <person name="Lipzen A."/>
            <person name="Lundell T."/>
            <person name="Morin E."/>
            <person name="Murat C."/>
            <person name="Riley R."/>
            <person name="Ohm R."/>
            <person name="Sun H."/>
            <person name="Tunlid A."/>
            <person name="Henrissat B."/>
            <person name="Grigoriev I.V."/>
            <person name="Hibbett D.S."/>
            <person name="Martin F."/>
        </authorList>
    </citation>
    <scope>NUCLEOTIDE SEQUENCE [LARGE SCALE GENOMIC DNA]</scope>
    <source>
        <strain evidence="11">Foug A</strain>
    </source>
</reference>
<dbReference type="HOGENOM" id="CLU_1329158_0_0_1"/>